<feature type="compositionally biased region" description="Basic and acidic residues" evidence="1">
    <location>
        <begin position="59"/>
        <end position="71"/>
    </location>
</feature>
<keyword evidence="3" id="KW-1185">Reference proteome</keyword>
<evidence type="ECO:0000256" key="1">
    <source>
        <dbReference type="SAM" id="MobiDB-lite"/>
    </source>
</evidence>
<name>A0AAD1M788_9MYCO</name>
<gene>
    <name evidence="2" type="ORF">MMOR_32010</name>
</gene>
<dbReference type="RefSeq" id="WP_083157696.1">
    <property type="nucleotide sequence ID" value="NZ_AP022560.1"/>
</dbReference>
<dbReference type="Proteomes" id="UP000466681">
    <property type="component" value="Chromosome"/>
</dbReference>
<dbReference type="AlphaFoldDB" id="A0AAD1M788"/>
<feature type="compositionally biased region" description="Basic and acidic residues" evidence="1">
    <location>
        <begin position="40"/>
        <end position="49"/>
    </location>
</feature>
<organism evidence="2 3">
    <name type="scientific">Mycolicibacterium moriokaense</name>
    <dbReference type="NCBI Taxonomy" id="39691"/>
    <lineage>
        <taxon>Bacteria</taxon>
        <taxon>Bacillati</taxon>
        <taxon>Actinomycetota</taxon>
        <taxon>Actinomycetes</taxon>
        <taxon>Mycobacteriales</taxon>
        <taxon>Mycobacteriaceae</taxon>
        <taxon>Mycolicibacterium</taxon>
    </lineage>
</organism>
<accession>A0AAD1M788</accession>
<reference evidence="2 3" key="1">
    <citation type="journal article" date="2019" name="Emerg. Microbes Infect.">
        <title>Comprehensive subspecies identification of 175 nontuberculous mycobacteria species based on 7547 genomic profiles.</title>
        <authorList>
            <person name="Matsumoto Y."/>
            <person name="Kinjo T."/>
            <person name="Motooka D."/>
            <person name="Nabeya D."/>
            <person name="Jung N."/>
            <person name="Uechi K."/>
            <person name="Horii T."/>
            <person name="Iida T."/>
            <person name="Fujita J."/>
            <person name="Nakamura S."/>
        </authorList>
    </citation>
    <scope>NUCLEOTIDE SEQUENCE [LARGE SCALE GENOMIC DNA]</scope>
    <source>
        <strain evidence="2 3">JCM 6375</strain>
    </source>
</reference>
<protein>
    <submittedName>
        <fullName evidence="2">Uncharacterized protein</fullName>
    </submittedName>
</protein>
<dbReference type="EMBL" id="AP022560">
    <property type="protein sequence ID" value="BBX02265.1"/>
    <property type="molecule type" value="Genomic_DNA"/>
</dbReference>
<proteinExistence type="predicted"/>
<evidence type="ECO:0000313" key="2">
    <source>
        <dbReference type="EMBL" id="BBX02265.1"/>
    </source>
</evidence>
<feature type="region of interest" description="Disordered" evidence="1">
    <location>
        <begin position="40"/>
        <end position="71"/>
    </location>
</feature>
<dbReference type="KEGG" id="mmor:MMOR_32010"/>
<sequence>MTRRSADDQAAREARIAAIRACRRCDPCGWKLADDRTPIEPARRCDHGAPAKPPIPTRDVTEPIHQLEDGQ</sequence>
<evidence type="ECO:0000313" key="3">
    <source>
        <dbReference type="Proteomes" id="UP000466681"/>
    </source>
</evidence>